<evidence type="ECO:0000256" key="1">
    <source>
        <dbReference type="SAM" id="MobiDB-lite"/>
    </source>
</evidence>
<gene>
    <name evidence="2" type="ordered locus">PXO_04344</name>
</gene>
<dbReference type="Proteomes" id="UP000001740">
    <property type="component" value="Chromosome"/>
</dbReference>
<protein>
    <recommendedName>
        <fullName evidence="4">Zinc-ribbon domain-containing protein</fullName>
    </recommendedName>
</protein>
<name>A0A0K0GHZ5_XANOP</name>
<feature type="region of interest" description="Disordered" evidence="1">
    <location>
        <begin position="222"/>
        <end position="263"/>
    </location>
</feature>
<dbReference type="EMBL" id="CP000967">
    <property type="protein sequence ID" value="ACD57716.1"/>
    <property type="molecule type" value="Genomic_DNA"/>
</dbReference>
<dbReference type="KEGG" id="xop:PXO_04344"/>
<evidence type="ECO:0000313" key="3">
    <source>
        <dbReference type="Proteomes" id="UP000001740"/>
    </source>
</evidence>
<feature type="compositionally biased region" description="Basic and acidic residues" evidence="1">
    <location>
        <begin position="245"/>
        <end position="263"/>
    </location>
</feature>
<evidence type="ECO:0000313" key="2">
    <source>
        <dbReference type="EMBL" id="ACD57716.1"/>
    </source>
</evidence>
<evidence type="ECO:0008006" key="4">
    <source>
        <dbReference type="Google" id="ProtNLM"/>
    </source>
</evidence>
<dbReference type="HOGENOM" id="CLU_1057492_0_0_6"/>
<dbReference type="AlphaFoldDB" id="A0A0K0GHZ5"/>
<reference evidence="2 3" key="1">
    <citation type="journal article" date="2008" name="BMC Genomics">
        <title>Genome sequence and rapid evolution of the rice pathogen Xanthomonas oryzae pv. oryzae PXO99A.</title>
        <authorList>
            <person name="Salzberg S.L."/>
            <person name="Sommer D.D."/>
            <person name="Schatz M.C."/>
            <person name="Phillippy A.M."/>
            <person name="Rabinowicz P.D."/>
            <person name="Tsuge S."/>
            <person name="Furutani A."/>
            <person name="Ochiai H."/>
            <person name="Delcher A.L."/>
            <person name="Kelley D."/>
            <person name="Madupu R."/>
            <person name="Puiu D."/>
            <person name="Radune D."/>
            <person name="Shumway M."/>
            <person name="Trapnell C."/>
            <person name="Aparna G."/>
            <person name="Jha G."/>
            <person name="Pandey A."/>
            <person name="Patil P.B."/>
            <person name="Ishihara H."/>
            <person name="Meyer D.F."/>
            <person name="Szurek B."/>
            <person name="Verdier V."/>
            <person name="Koebnik R."/>
            <person name="Dow J.M."/>
            <person name="Ryan R.P."/>
            <person name="Hirata H."/>
            <person name="Tsuyumu S."/>
            <person name="Won Lee S."/>
            <person name="Seo Y.S."/>
            <person name="Sriariyanum M."/>
            <person name="Ronald P.C."/>
            <person name="Sonti R.V."/>
            <person name="Van Sluys M.A."/>
            <person name="Leach J.E."/>
            <person name="White F.F."/>
            <person name="Bogdanove A.J."/>
        </authorList>
    </citation>
    <scope>NUCLEOTIDE SEQUENCE [LARGE SCALE GENOMIC DNA]</scope>
    <source>
        <strain evidence="2 3">PXO99A</strain>
    </source>
</reference>
<proteinExistence type="predicted"/>
<dbReference type="eggNOG" id="ENOG5033J2X">
    <property type="taxonomic scope" value="Bacteria"/>
</dbReference>
<sequence>MMIIWGSGGDVLALGAADSAPCDQCAQQRSFRHVLRYRYAHLWYLFSWVTKKQSLRVCDGCNHTTALDTKTSEAGRGKPPIPAYRRFGGPVLLGLIAVLVIFGTYRSSQTSKRDAVWLAQPAQGDLSTVDLQTLAPAAYGGHAYGVVRVERVSDETMTLALPNKGYDKWKGAERDASSRAKQPAYSTDERIEMPLVKLHTLHANDELRHVYRCVVERLTQRSEQLSGGRGRRAHNRSGRGVHAGSEYRARPPGGERSRFVSRS</sequence>
<accession>A0A0K0GHZ5</accession>
<feature type="compositionally biased region" description="Basic residues" evidence="1">
    <location>
        <begin position="229"/>
        <end position="239"/>
    </location>
</feature>
<organism evidence="2 3">
    <name type="scientific">Xanthomonas oryzae pv. oryzae (strain PXO99A)</name>
    <dbReference type="NCBI Taxonomy" id="360094"/>
    <lineage>
        <taxon>Bacteria</taxon>
        <taxon>Pseudomonadati</taxon>
        <taxon>Pseudomonadota</taxon>
        <taxon>Gammaproteobacteria</taxon>
        <taxon>Lysobacterales</taxon>
        <taxon>Lysobacteraceae</taxon>
        <taxon>Xanthomonas</taxon>
    </lineage>
</organism>